<dbReference type="GO" id="GO:0005874">
    <property type="term" value="C:microtubule"/>
    <property type="evidence" value="ECO:0007669"/>
    <property type="project" value="UniProtKB-KW"/>
</dbReference>
<dbReference type="GO" id="GO:0007018">
    <property type="term" value="P:microtubule-based movement"/>
    <property type="evidence" value="ECO:0007669"/>
    <property type="project" value="InterPro"/>
</dbReference>
<dbReference type="PANTHER" id="PTHR47117">
    <property type="entry name" value="STAR-RELATED LIPID TRANSFER PROTEIN 9"/>
    <property type="match status" value="1"/>
</dbReference>
<dbReference type="GO" id="GO:0003777">
    <property type="term" value="F:microtubule motor activity"/>
    <property type="evidence" value="ECO:0007669"/>
    <property type="project" value="InterPro"/>
</dbReference>
<dbReference type="InterPro" id="IPR032405">
    <property type="entry name" value="Kinesin_assoc"/>
</dbReference>
<dbReference type="CDD" id="cd22706">
    <property type="entry name" value="FHA_KIF13"/>
    <property type="match status" value="1"/>
</dbReference>
<comment type="subcellular location">
    <subcellularLocation>
        <location evidence="1">Cytoplasm</location>
        <location evidence="1">Cytoskeleton</location>
    </subcellularLocation>
</comment>
<dbReference type="InterPro" id="IPR022164">
    <property type="entry name" value="Kinesin-like"/>
</dbReference>
<organism evidence="15">
    <name type="scientific">Darwinula stevensoni</name>
    <dbReference type="NCBI Taxonomy" id="69355"/>
    <lineage>
        <taxon>Eukaryota</taxon>
        <taxon>Metazoa</taxon>
        <taxon>Ecdysozoa</taxon>
        <taxon>Arthropoda</taxon>
        <taxon>Crustacea</taxon>
        <taxon>Oligostraca</taxon>
        <taxon>Ostracoda</taxon>
        <taxon>Podocopa</taxon>
        <taxon>Podocopida</taxon>
        <taxon>Darwinulocopina</taxon>
        <taxon>Darwinuloidea</taxon>
        <taxon>Darwinulidae</taxon>
        <taxon>Darwinula</taxon>
    </lineage>
</organism>
<dbReference type="GO" id="GO:0008017">
    <property type="term" value="F:microtubule binding"/>
    <property type="evidence" value="ECO:0007669"/>
    <property type="project" value="InterPro"/>
</dbReference>
<evidence type="ECO:0000259" key="13">
    <source>
        <dbReference type="PROSITE" id="PS50006"/>
    </source>
</evidence>
<keyword evidence="7" id="KW-0505">Motor protein</keyword>
<dbReference type="Gene3D" id="3.40.850.10">
    <property type="entry name" value="Kinesin motor domain"/>
    <property type="match status" value="1"/>
</dbReference>
<dbReference type="InterPro" id="IPR008984">
    <property type="entry name" value="SMAD_FHA_dom_sf"/>
</dbReference>
<keyword evidence="5" id="KW-0067">ATP-binding</keyword>
<dbReference type="SUPFAM" id="SSF49879">
    <property type="entry name" value="SMAD/FHA domain"/>
    <property type="match status" value="1"/>
</dbReference>
<evidence type="ECO:0000256" key="2">
    <source>
        <dbReference type="ARBA" id="ARBA00022490"/>
    </source>
</evidence>
<evidence type="ECO:0000256" key="1">
    <source>
        <dbReference type="ARBA" id="ARBA00004245"/>
    </source>
</evidence>
<evidence type="ECO:0000313" key="16">
    <source>
        <dbReference type="Proteomes" id="UP000677054"/>
    </source>
</evidence>
<evidence type="ECO:0000256" key="8">
    <source>
        <dbReference type="ARBA" id="ARBA00023212"/>
    </source>
</evidence>
<dbReference type="EMBL" id="LR900423">
    <property type="protein sequence ID" value="CAD7245626.1"/>
    <property type="molecule type" value="Genomic_DNA"/>
</dbReference>
<dbReference type="Proteomes" id="UP000677054">
    <property type="component" value="Unassembled WGS sequence"/>
</dbReference>
<comment type="similarity">
    <text evidence="9">Belongs to the TRAFAC class myosin-kinesin ATPase superfamily. Kinesin family.</text>
</comment>
<evidence type="ECO:0000256" key="5">
    <source>
        <dbReference type="ARBA" id="ARBA00022840"/>
    </source>
</evidence>
<keyword evidence="16" id="KW-1185">Reference proteome</keyword>
<feature type="domain" description="FHA" evidence="13">
    <location>
        <begin position="445"/>
        <end position="501"/>
    </location>
</feature>
<protein>
    <recommendedName>
        <fullName evidence="17">Kinesin motor domain-containing protein</fullName>
    </recommendedName>
</protein>
<dbReference type="Gene3D" id="2.60.200.20">
    <property type="match status" value="1"/>
</dbReference>
<dbReference type="InterPro" id="IPR036961">
    <property type="entry name" value="Kinesin_motor_dom_sf"/>
</dbReference>
<sequence length="1365" mass="152132">MTDDKIRVAVRLRPINKRELELKSQNIVKIDGSQVTLNHPSQGSKLETGKRGAKVFTYDHCFDSSDPDIPSYASQAKVYEALRSGKSYTMMGTESQRGLIPRLSDDIFKRIQDSKEESFCVEMSYMEIYNEKVYDLLNPNGCTSPLRVREHNILGPYVVDLSSHAVTSFEDVEHLMSEGSKARTVAATNMNNESSRSHAIFTLVITASGAKQDGGLIIGERVSRVSLVDLAGSERASKSGTVKDRLREGSNINRSLTTLGLVISKLAEQPTAKTKDIFIPYRDSLLTWLLRDSLGGNSRTLMIATISPSADNYDETLSTLRYADQAKRIVNHAVVNEDPNAQIIRKLEAEIEFLREQLTHATQKSDLQERLTESKRLVEEASRTWEEKLQKTEQIQAERTQAFEKLGFSIQNSGLKADHGAYYLVNLSPDPSLNEMLVYYLKNGTTVGRADAFPPPDIQLSGLGIQSHHCTLSIEDSQLWLIPNEGALCHVNGSLVNQRTSIRHDSRILFGLHHFFKVNCPKVLGENGEATGVEGKDDTLPVLDYSYAMQEIEMAEHNFDPVKVILTELEKQHTMDKNAALAQQKEDYERRIQDMLTGLSSTNSLAFYGEGTGNIYRCLSRSTIYGSSSSLSKDENFVRSLAKLKEEIIRAKALTREANHLAQELHAKASFSLTLQIPISNLTPHKRKGSLMSEPAIMVQRLGKSSQVWTMEKFENKLVDMRDLHQAQGCLGEVGRDIFDWEDSHTLIGVGNFFLDVLFHDGILLDHEVPIISQQGDVAGKLLMEVGRIEGSMPSDRENESSSDDGATSDDGASKCKQITIQVCIKKASGLPASLSHYVFCQYSVPKAIPGDPIVVPPVESSVVSQGLQNSFSIQNPRRSLMPAVAPRSVHDHSLASMTTFHFDHVQDFQIQITDEFLDFCMDGALSIEVWGHQSAGFSKDSSILDSENSQQVLQAHSLRDRWKDVKRQLQLSVEIQELDEQGNYSPVEIEEQKGVVTGGMALLRQGQQRRLLVQVKPVENSGTLPLVCEEILGVDIGSVTLRCYMQASFLSLCLLVLILMYMLMNQWVALTEERNAVMIPLPGSGIPGAPIPPDYTPQLGMERHIPVLFLDLNDDMCLNAMEGEEGEEKGIPTAAINSTIPKEYHNSMIPLQIQKQLKESVGVIALWDSAIHDTPFLRKFTNSNDRVYLILRAYVRLSLPTAMNIILRKRLCVQIVKRSHSGGFSSLWKKFGRQERISQLCITYEIVSRIPRASEDFEDRESLAQLAASQEEGDSVTIDGETYIEKYSKGVSAVEGILALDRLRQNVALKEKLQGQGKSITNLDGTPRMRKTFSVPDFPPSSIATLVTVSVIGLYFALRSKKKQ</sequence>
<evidence type="ECO:0000256" key="4">
    <source>
        <dbReference type="ARBA" id="ARBA00022741"/>
    </source>
</evidence>
<keyword evidence="4" id="KW-0547">Nucleotide-binding</keyword>
<dbReference type="InterPro" id="IPR019821">
    <property type="entry name" value="Kinesin_motor_CS"/>
</dbReference>
<dbReference type="SMART" id="SM00129">
    <property type="entry name" value="KISc"/>
    <property type="match status" value="1"/>
</dbReference>
<keyword evidence="3" id="KW-0493">Microtubule</keyword>
<dbReference type="Pfam" id="PF00498">
    <property type="entry name" value="FHA"/>
    <property type="match status" value="1"/>
</dbReference>
<dbReference type="Gene3D" id="6.10.250.2520">
    <property type="match status" value="1"/>
</dbReference>
<dbReference type="EMBL" id="CAJPEV010000906">
    <property type="protein sequence ID" value="CAG0889433.1"/>
    <property type="molecule type" value="Genomic_DNA"/>
</dbReference>
<evidence type="ECO:0000313" key="15">
    <source>
        <dbReference type="EMBL" id="CAD7245626.1"/>
    </source>
</evidence>
<evidence type="ECO:0008006" key="17">
    <source>
        <dbReference type="Google" id="ProtNLM"/>
    </source>
</evidence>
<evidence type="ECO:0000256" key="6">
    <source>
        <dbReference type="ARBA" id="ARBA00023054"/>
    </source>
</evidence>
<keyword evidence="6 10" id="KW-0175">Coiled coil</keyword>
<dbReference type="PROSITE" id="PS00411">
    <property type="entry name" value="KINESIN_MOTOR_1"/>
    <property type="match status" value="1"/>
</dbReference>
<evidence type="ECO:0000256" key="12">
    <source>
        <dbReference type="SAM" id="Phobius"/>
    </source>
</evidence>
<evidence type="ECO:0000256" key="9">
    <source>
        <dbReference type="PROSITE-ProRule" id="PRU00283"/>
    </source>
</evidence>
<keyword evidence="12" id="KW-1133">Transmembrane helix</keyword>
<proteinExistence type="inferred from homology"/>
<dbReference type="GO" id="GO:0005524">
    <property type="term" value="F:ATP binding"/>
    <property type="evidence" value="ECO:0007669"/>
    <property type="project" value="UniProtKB-KW"/>
</dbReference>
<keyword evidence="12" id="KW-0472">Membrane</keyword>
<feature type="domain" description="Kinesin motor" evidence="14">
    <location>
        <begin position="5"/>
        <end position="329"/>
    </location>
</feature>
<dbReference type="Pfam" id="PF00225">
    <property type="entry name" value="Kinesin"/>
    <property type="match status" value="1"/>
</dbReference>
<dbReference type="PROSITE" id="PS50006">
    <property type="entry name" value="FHA_DOMAIN"/>
    <property type="match status" value="1"/>
</dbReference>
<feature type="transmembrane region" description="Helical" evidence="12">
    <location>
        <begin position="1339"/>
        <end position="1359"/>
    </location>
</feature>
<evidence type="ECO:0000256" key="3">
    <source>
        <dbReference type="ARBA" id="ARBA00022701"/>
    </source>
</evidence>
<name>A0A7R9A2C8_9CRUS</name>
<dbReference type="Pfam" id="PF12473">
    <property type="entry name" value="DUF3694"/>
    <property type="match status" value="1"/>
</dbReference>
<dbReference type="OrthoDB" id="3176171at2759"/>
<keyword evidence="12" id="KW-0812">Transmembrane</keyword>
<gene>
    <name evidence="15" type="ORF">DSTB1V02_LOCUS5496</name>
</gene>
<keyword evidence="2" id="KW-0963">Cytoplasm</keyword>
<dbReference type="FunFam" id="3.40.850.10:FF:000167">
    <property type="entry name" value="Uncharacterized protein"/>
    <property type="match status" value="1"/>
</dbReference>
<accession>A0A7R9A2C8</accession>
<evidence type="ECO:0000256" key="11">
    <source>
        <dbReference type="SAM" id="MobiDB-lite"/>
    </source>
</evidence>
<reference evidence="15" key="1">
    <citation type="submission" date="2020-11" db="EMBL/GenBank/DDBJ databases">
        <authorList>
            <person name="Tran Van P."/>
        </authorList>
    </citation>
    <scope>NUCLEOTIDE SEQUENCE</scope>
</reference>
<evidence type="ECO:0000256" key="7">
    <source>
        <dbReference type="ARBA" id="ARBA00023175"/>
    </source>
</evidence>
<comment type="caution">
    <text evidence="9">Lacks conserved residue(s) required for the propagation of feature annotation.</text>
</comment>
<dbReference type="InterPro" id="IPR001752">
    <property type="entry name" value="Kinesin_motor_dom"/>
</dbReference>
<evidence type="ECO:0000256" key="10">
    <source>
        <dbReference type="SAM" id="Coils"/>
    </source>
</evidence>
<dbReference type="InterPro" id="IPR000253">
    <property type="entry name" value="FHA_dom"/>
</dbReference>
<dbReference type="PROSITE" id="PS50067">
    <property type="entry name" value="KINESIN_MOTOR_2"/>
    <property type="match status" value="1"/>
</dbReference>
<dbReference type="InterPro" id="IPR027417">
    <property type="entry name" value="P-loop_NTPase"/>
</dbReference>
<evidence type="ECO:0000259" key="14">
    <source>
        <dbReference type="PROSITE" id="PS50067"/>
    </source>
</evidence>
<keyword evidence="8" id="KW-0206">Cytoskeleton</keyword>
<dbReference type="PRINTS" id="PR00380">
    <property type="entry name" value="KINESINHEAVY"/>
</dbReference>
<dbReference type="Pfam" id="PF16183">
    <property type="entry name" value="Kinesin_assoc"/>
    <property type="match status" value="1"/>
</dbReference>
<dbReference type="SMART" id="SM00240">
    <property type="entry name" value="FHA"/>
    <property type="match status" value="1"/>
</dbReference>
<feature type="region of interest" description="Disordered" evidence="11">
    <location>
        <begin position="791"/>
        <end position="813"/>
    </location>
</feature>
<feature type="coiled-coil region" evidence="10">
    <location>
        <begin position="344"/>
        <end position="384"/>
    </location>
</feature>
<dbReference type="SUPFAM" id="SSF52540">
    <property type="entry name" value="P-loop containing nucleoside triphosphate hydrolases"/>
    <property type="match status" value="1"/>
</dbReference>